<keyword evidence="3" id="KW-1185">Reference proteome</keyword>
<dbReference type="AlphaFoldDB" id="A0A401YEJ2"/>
<name>A0A401YEJ2_9ACTN</name>
<comment type="caution">
    <text evidence="2">The sequence shown here is derived from an EMBL/GenBank/DDBJ whole genome shotgun (WGS) entry which is preliminary data.</text>
</comment>
<sequence>MRRLLNALGRPDATPARDLAIPPTPDPDLTVGAWREHFTEAHHRLLERHHPDLFVPDLEAPLGPARTYVPAPAAPAR</sequence>
<dbReference type="RefSeq" id="WP_160161295.1">
    <property type="nucleotide sequence ID" value="NZ_BIFH01000013.1"/>
</dbReference>
<organism evidence="2 3">
    <name type="scientific">Embleya hyalina</name>
    <dbReference type="NCBI Taxonomy" id="516124"/>
    <lineage>
        <taxon>Bacteria</taxon>
        <taxon>Bacillati</taxon>
        <taxon>Actinomycetota</taxon>
        <taxon>Actinomycetes</taxon>
        <taxon>Kitasatosporales</taxon>
        <taxon>Streptomycetaceae</taxon>
        <taxon>Embleya</taxon>
    </lineage>
</organism>
<feature type="region of interest" description="Disordered" evidence="1">
    <location>
        <begin position="1"/>
        <end position="24"/>
    </location>
</feature>
<reference evidence="2 3" key="1">
    <citation type="submission" date="2018-12" db="EMBL/GenBank/DDBJ databases">
        <title>Draft genome sequence of Embleya hyalina NBRC 13850T.</title>
        <authorList>
            <person name="Komaki H."/>
            <person name="Hosoyama A."/>
            <person name="Kimura A."/>
            <person name="Ichikawa N."/>
            <person name="Tamura T."/>
        </authorList>
    </citation>
    <scope>NUCLEOTIDE SEQUENCE [LARGE SCALE GENOMIC DNA]</scope>
    <source>
        <strain evidence="2 3">NBRC 13850</strain>
    </source>
</reference>
<dbReference type="OrthoDB" id="7855720at2"/>
<dbReference type="EMBL" id="BIFH01000013">
    <property type="protein sequence ID" value="GCD93021.1"/>
    <property type="molecule type" value="Genomic_DNA"/>
</dbReference>
<evidence type="ECO:0000313" key="3">
    <source>
        <dbReference type="Proteomes" id="UP000286931"/>
    </source>
</evidence>
<evidence type="ECO:0000313" key="2">
    <source>
        <dbReference type="EMBL" id="GCD93021.1"/>
    </source>
</evidence>
<evidence type="ECO:0000256" key="1">
    <source>
        <dbReference type="SAM" id="MobiDB-lite"/>
    </source>
</evidence>
<gene>
    <name evidence="2" type="ORF">EHYA_00664</name>
</gene>
<dbReference type="Proteomes" id="UP000286931">
    <property type="component" value="Unassembled WGS sequence"/>
</dbReference>
<accession>A0A401YEJ2</accession>
<proteinExistence type="predicted"/>
<protein>
    <submittedName>
        <fullName evidence="2">Uncharacterized protein</fullName>
    </submittedName>
</protein>